<dbReference type="PANTHER" id="PTHR10039">
    <property type="entry name" value="AMELOGENIN"/>
    <property type="match status" value="1"/>
</dbReference>
<keyword evidence="6" id="KW-1185">Reference proteome</keyword>
<reference evidence="6" key="1">
    <citation type="journal article" date="2016" name="Genome Biol. Evol.">
        <title>Comparative 'omics' of the Fusarium fujikuroi species complex highlights differences in genetic potential and metabolite synthesis.</title>
        <authorList>
            <person name="Niehaus E.-M."/>
            <person name="Muensterkoetter M."/>
            <person name="Proctor R.H."/>
            <person name="Brown D.W."/>
            <person name="Sharon A."/>
            <person name="Idan Y."/>
            <person name="Oren-Young L."/>
            <person name="Sieber C.M."/>
            <person name="Novak O."/>
            <person name="Pencik A."/>
            <person name="Tarkowska D."/>
            <person name="Hromadova K."/>
            <person name="Freeman S."/>
            <person name="Maymon M."/>
            <person name="Elazar M."/>
            <person name="Youssef S.A."/>
            <person name="El-Shabrawy E.S.M."/>
            <person name="Shalaby A.B.A."/>
            <person name="Houterman P."/>
            <person name="Brock N.L."/>
            <person name="Burkhardt I."/>
            <person name="Tsavkelova E.A."/>
            <person name="Dickschat J.S."/>
            <person name="Galuszka P."/>
            <person name="Gueldener U."/>
            <person name="Tudzynski B."/>
        </authorList>
    </citation>
    <scope>NUCLEOTIDE SEQUENCE [LARGE SCALE GENOMIC DNA]</scope>
    <source>
        <strain evidence="6">MRC7560</strain>
    </source>
</reference>
<dbReference type="Pfam" id="PF14479">
    <property type="entry name" value="HeLo"/>
    <property type="match status" value="1"/>
</dbReference>
<evidence type="ECO:0000313" key="5">
    <source>
        <dbReference type="EMBL" id="CVK85085.1"/>
    </source>
</evidence>
<dbReference type="Pfam" id="PF25053">
    <property type="entry name" value="DUF7791"/>
    <property type="match status" value="1"/>
</dbReference>
<dbReference type="InterPro" id="IPR038305">
    <property type="entry name" value="HeLo_sf"/>
</dbReference>
<protein>
    <submittedName>
        <fullName evidence="5">Related to small s protein</fullName>
    </submittedName>
</protein>
<dbReference type="Proteomes" id="UP000184255">
    <property type="component" value="Unassembled WGS sequence"/>
</dbReference>
<dbReference type="InterPro" id="IPR056693">
    <property type="entry name" value="DUF7791"/>
</dbReference>
<comment type="caution">
    <text evidence="5">The sequence shown here is derived from an EMBL/GenBank/DDBJ whole genome shotgun (WGS) entry which is preliminary data.</text>
</comment>
<feature type="domain" description="Prion-inhibition and propagation HeLo" evidence="2">
    <location>
        <begin position="6"/>
        <end position="242"/>
    </location>
</feature>
<organism evidence="5 6">
    <name type="scientific">Fusarium mangiferae</name>
    <name type="common">Mango malformation disease fungus</name>
    <dbReference type="NCBI Taxonomy" id="192010"/>
    <lineage>
        <taxon>Eukaryota</taxon>
        <taxon>Fungi</taxon>
        <taxon>Dikarya</taxon>
        <taxon>Ascomycota</taxon>
        <taxon>Pezizomycotina</taxon>
        <taxon>Sordariomycetes</taxon>
        <taxon>Hypocreomycetidae</taxon>
        <taxon>Hypocreales</taxon>
        <taxon>Nectriaceae</taxon>
        <taxon>Fusarium</taxon>
        <taxon>Fusarium fujikuroi species complex</taxon>
    </lineage>
</organism>
<evidence type="ECO:0000256" key="1">
    <source>
        <dbReference type="ARBA" id="ARBA00022737"/>
    </source>
</evidence>
<proteinExistence type="predicted"/>
<dbReference type="GeneID" id="65081272"/>
<dbReference type="VEuPathDB" id="FungiDB:FMAN_02000"/>
<dbReference type="PANTHER" id="PTHR10039:SF5">
    <property type="entry name" value="NACHT DOMAIN-CONTAINING PROTEIN"/>
    <property type="match status" value="1"/>
</dbReference>
<dbReference type="InterPro" id="IPR056884">
    <property type="entry name" value="NPHP3-like_N"/>
</dbReference>
<evidence type="ECO:0000259" key="3">
    <source>
        <dbReference type="Pfam" id="PF24883"/>
    </source>
</evidence>
<feature type="domain" description="DUF7791" evidence="4">
    <location>
        <begin position="599"/>
        <end position="689"/>
    </location>
</feature>
<sequence length="935" mass="105933">MAEVTGLALGVLGLAGLIGAFKDTIDVFNTVVDMRHMGRQYQVLDIKLDIEKALLLQWADRVKLLQADHDVRLDEPNTQTLVLRILGSVRSLLTDADQLQKRYGLRLENDTETPISAGLEPDFSYLPSRLLSGPIPLQHVSSDQQRDQSQSGWRFSQKRMKSFVKRLEALPFPEQGRATTTSTTQKTRWVIRDKQKFEVLIQDVAELTTKLDQVVPPSNSETARSMIQSDIELIKKDVRKLLLFQEATGNHTAIAQSIEENLDRIRQARILNTLWFRMINDRSESISQNHRDTLQWAIEGSNNTESWHDLPSWLLNGSGIYWVSGKAGSGKSTLMKFVFGHQRTTSILSQWANGSRLLTCHYFFSNLGTDLQKSQAGLSRTLIYQILDKNRSLIQKALPNMWKELLERESSLRDNDLFTHDDITLPSVAETRQAFEVISANSGRIGHICFFIDGLDELVGDYSDSIDFISKLAQNEQSKVVVSSRPIPTCVAAFRKHPHLRLQDLTRYDIQAYVQFKVGGHPSMKRHMRRYPEEAASLMNELVDKSSGVWLWIILACRSICGGFDDHDRLAEIRRRVDELPPELKDMFMHMLSKQKTKSPFLQKGLYALGLALVDDYNTQTVCIENLDAEEKLEICEELEGRLRSRCWGLLEFADSRPTTSGRDITEAKVMFMHQTVFEFLSDQNSWKLDCLQIQDTAFQSATALSLYGVHMAVQKLCEKNEVAAMDLFEEGLWWGAEADKQRPNDTKNCFFHLTAFLSLLSERKLSCVTLQRLAQALNVGEAPEPLPVGCSPISLLLAVEAGAINFAKSHSNFAATGHDCQRGCKPLLYHALRKQFLSGKFNDQPSDSRFNTSHMVEMLLLMGCDATNLVAVSGCETSLWSLWLEELTRLTAYTLNEDEKAVLANISKMFRAANDNFRPEGFDDMIIDWPGVTY</sequence>
<gene>
    <name evidence="5" type="ORF">FMAN_02000</name>
</gene>
<evidence type="ECO:0000259" key="2">
    <source>
        <dbReference type="Pfam" id="PF14479"/>
    </source>
</evidence>
<dbReference type="Gene3D" id="3.40.50.300">
    <property type="entry name" value="P-loop containing nucleotide triphosphate hydrolases"/>
    <property type="match status" value="1"/>
</dbReference>
<dbReference type="Gene3D" id="1.20.120.1020">
    <property type="entry name" value="Prion-inhibition and propagation, HeLo domain"/>
    <property type="match status" value="1"/>
</dbReference>
<evidence type="ECO:0000259" key="4">
    <source>
        <dbReference type="Pfam" id="PF25053"/>
    </source>
</evidence>
<accession>A0A1L7SFG1</accession>
<name>A0A1L7SFG1_FUSMA</name>
<dbReference type="SUPFAM" id="SSF52540">
    <property type="entry name" value="P-loop containing nucleoside triphosphate hydrolases"/>
    <property type="match status" value="1"/>
</dbReference>
<dbReference type="EMBL" id="FCQH01000001">
    <property type="protein sequence ID" value="CVK85085.1"/>
    <property type="molecule type" value="Genomic_DNA"/>
</dbReference>
<evidence type="ECO:0000313" key="6">
    <source>
        <dbReference type="Proteomes" id="UP000184255"/>
    </source>
</evidence>
<dbReference type="Pfam" id="PF24883">
    <property type="entry name" value="NPHP3_N"/>
    <property type="match status" value="1"/>
</dbReference>
<dbReference type="AlphaFoldDB" id="A0A1L7SFG1"/>
<feature type="domain" description="Nephrocystin 3-like N-terminal" evidence="3">
    <location>
        <begin position="293"/>
        <end position="485"/>
    </location>
</feature>
<dbReference type="RefSeq" id="XP_041677356.1">
    <property type="nucleotide sequence ID" value="XM_041825389.1"/>
</dbReference>
<dbReference type="InterPro" id="IPR027417">
    <property type="entry name" value="P-loop_NTPase"/>
</dbReference>
<keyword evidence="1" id="KW-0677">Repeat</keyword>
<dbReference type="InterPro" id="IPR029498">
    <property type="entry name" value="HeLo_dom"/>
</dbReference>